<dbReference type="PANTHER" id="PTHR45947:SF3">
    <property type="entry name" value="SULFOQUINOVOSYL TRANSFERASE SQD2"/>
    <property type="match status" value="1"/>
</dbReference>
<keyword evidence="7" id="KW-1185">Reference proteome</keyword>
<evidence type="ECO:0000256" key="2">
    <source>
        <dbReference type="ARBA" id="ARBA00022679"/>
    </source>
</evidence>
<feature type="region of interest" description="Disordered" evidence="3">
    <location>
        <begin position="190"/>
        <end position="253"/>
    </location>
</feature>
<dbReference type="EMBL" id="FZOD01000003">
    <property type="protein sequence ID" value="SNS05875.1"/>
    <property type="molecule type" value="Genomic_DNA"/>
</dbReference>
<protein>
    <submittedName>
        <fullName evidence="6">Glycosyltransferase involved in cell wall bisynthesis</fullName>
    </submittedName>
</protein>
<feature type="compositionally biased region" description="Basic and acidic residues" evidence="3">
    <location>
        <begin position="215"/>
        <end position="232"/>
    </location>
</feature>
<evidence type="ECO:0000256" key="1">
    <source>
        <dbReference type="ARBA" id="ARBA00022676"/>
    </source>
</evidence>
<name>A0A239BCX9_9ACTN</name>
<evidence type="ECO:0000313" key="6">
    <source>
        <dbReference type="EMBL" id="SNS05875.1"/>
    </source>
</evidence>
<feature type="domain" description="Glycosyltransferase subfamily 4-like N-terminal" evidence="5">
    <location>
        <begin position="22"/>
        <end position="177"/>
    </location>
</feature>
<dbReference type="InterPro" id="IPR028098">
    <property type="entry name" value="Glyco_trans_4-like_N"/>
</dbReference>
<dbReference type="GO" id="GO:1901137">
    <property type="term" value="P:carbohydrate derivative biosynthetic process"/>
    <property type="evidence" value="ECO:0007669"/>
    <property type="project" value="UniProtKB-ARBA"/>
</dbReference>
<evidence type="ECO:0000259" key="4">
    <source>
        <dbReference type="Pfam" id="PF00534"/>
    </source>
</evidence>
<dbReference type="CDD" id="cd03801">
    <property type="entry name" value="GT4_PimA-like"/>
    <property type="match status" value="1"/>
</dbReference>
<feature type="compositionally biased region" description="Basic and acidic residues" evidence="3">
    <location>
        <begin position="192"/>
        <end position="201"/>
    </location>
</feature>
<accession>A0A239BCX9</accession>
<gene>
    <name evidence="6" type="ORF">SAMN05216276_1003132</name>
</gene>
<dbReference type="Gene3D" id="3.40.50.2000">
    <property type="entry name" value="Glycogen Phosphorylase B"/>
    <property type="match status" value="3"/>
</dbReference>
<keyword evidence="1" id="KW-0328">Glycosyltransferase</keyword>
<proteinExistence type="predicted"/>
<evidence type="ECO:0000259" key="5">
    <source>
        <dbReference type="Pfam" id="PF13439"/>
    </source>
</evidence>
<evidence type="ECO:0000256" key="3">
    <source>
        <dbReference type="SAM" id="MobiDB-lite"/>
    </source>
</evidence>
<sequence>MRGYAGTVRILHVSDCYLPRLGGIEVQVGDLIRMQREAGHEVEVATATPGHALPGVHRIVAKLPFDLPVHPFGVGHLLRLMRARRPDVVHVHTGAVSPFAWMGVRAAVRVGLPVVVTVHSMWDPITRIVYRGLRLLFEWHRWGLVGTAVSEAAALRIRSVAGRRVPVHVISNGLDLSGWRSSGAAESVDALRLSDPERPSEAEAADPVDASEPVRSSDHARPEPVRSSDRVRPVRPGDSGRPSDPVRQERGDEPVHIVAVGRLAPRKQPIRLLKLLREARAQVPQETRMRATIVGDGPARSQMERYLRANGMNGWVSLPGRYSRDQIHELLASADVFVAPAPRESFGLAALEARVAGVPVVARTQSGVADFVRPGKEGLLGRNFDALVASVARLVRDRELRESIAAHNRETEPVRSSWPVVLEGFERCYEQARTIRT</sequence>
<dbReference type="InterPro" id="IPR001296">
    <property type="entry name" value="Glyco_trans_1"/>
</dbReference>
<feature type="domain" description="Glycosyl transferase family 1" evidence="4">
    <location>
        <begin position="249"/>
        <end position="410"/>
    </location>
</feature>
<feature type="compositionally biased region" description="Basic and acidic residues" evidence="3">
    <location>
        <begin position="244"/>
        <end position="253"/>
    </location>
</feature>
<dbReference type="Pfam" id="PF00534">
    <property type="entry name" value="Glycos_transf_1"/>
    <property type="match status" value="1"/>
</dbReference>
<dbReference type="AlphaFoldDB" id="A0A239BCX9"/>
<dbReference type="Proteomes" id="UP000198282">
    <property type="component" value="Unassembled WGS sequence"/>
</dbReference>
<dbReference type="PANTHER" id="PTHR45947">
    <property type="entry name" value="SULFOQUINOVOSYL TRANSFERASE SQD2"/>
    <property type="match status" value="1"/>
</dbReference>
<dbReference type="SUPFAM" id="SSF53756">
    <property type="entry name" value="UDP-Glycosyltransferase/glycogen phosphorylase"/>
    <property type="match status" value="1"/>
</dbReference>
<dbReference type="InterPro" id="IPR050194">
    <property type="entry name" value="Glycosyltransferase_grp1"/>
</dbReference>
<keyword evidence="2 6" id="KW-0808">Transferase</keyword>
<evidence type="ECO:0000313" key="7">
    <source>
        <dbReference type="Proteomes" id="UP000198282"/>
    </source>
</evidence>
<dbReference type="GO" id="GO:0016758">
    <property type="term" value="F:hexosyltransferase activity"/>
    <property type="evidence" value="ECO:0007669"/>
    <property type="project" value="TreeGrafter"/>
</dbReference>
<reference evidence="6 7" key="1">
    <citation type="submission" date="2017-06" db="EMBL/GenBank/DDBJ databases">
        <authorList>
            <person name="Kim H.J."/>
            <person name="Triplett B.A."/>
        </authorList>
    </citation>
    <scope>NUCLEOTIDE SEQUENCE [LARGE SCALE GENOMIC DNA]</scope>
    <source>
        <strain evidence="6 7">CGMCC 4.2132</strain>
    </source>
</reference>
<dbReference type="Pfam" id="PF13439">
    <property type="entry name" value="Glyco_transf_4"/>
    <property type="match status" value="1"/>
</dbReference>
<organism evidence="6 7">
    <name type="scientific">Streptosporangium subroseum</name>
    <dbReference type="NCBI Taxonomy" id="106412"/>
    <lineage>
        <taxon>Bacteria</taxon>
        <taxon>Bacillati</taxon>
        <taxon>Actinomycetota</taxon>
        <taxon>Actinomycetes</taxon>
        <taxon>Streptosporangiales</taxon>
        <taxon>Streptosporangiaceae</taxon>
        <taxon>Streptosporangium</taxon>
    </lineage>
</organism>